<keyword evidence="1" id="KW-0732">Signal</keyword>
<dbReference type="InterPro" id="IPR059221">
    <property type="entry name" value="Hypothethical_fimbrial"/>
</dbReference>
<gene>
    <name evidence="2" type="ORF">HV077_22955</name>
</gene>
<organism evidence="2 3">
    <name type="scientific">Citrobacter freundii</name>
    <dbReference type="NCBI Taxonomy" id="546"/>
    <lineage>
        <taxon>Bacteria</taxon>
        <taxon>Pseudomonadati</taxon>
        <taxon>Pseudomonadota</taxon>
        <taxon>Gammaproteobacteria</taxon>
        <taxon>Enterobacterales</taxon>
        <taxon>Enterobacteriaceae</taxon>
        <taxon>Citrobacter</taxon>
        <taxon>Citrobacter freundii complex</taxon>
    </lineage>
</organism>
<protein>
    <recommendedName>
        <fullName evidence="4">Fimbrial protein</fullName>
    </recommendedName>
</protein>
<sequence length="191" mass="20693">MPMKNSVKYLVVGLGLALSPLTHADENDCQLTVSQSEVNYTQLRREDVVTTQQSWHKMAEREVIVNASCPENVQMGVQALGAAGEKGRFQFGQKGGVAFKVSHVTVDGKEYSAGKTVDQINLTPESGSSTAQYIHSNDVIVAVENNAVPEGKQMSFTVTLFPVLNDSAFSGNSDETALETDITWQLLARAK</sequence>
<feature type="signal peptide" evidence="1">
    <location>
        <begin position="1"/>
        <end position="24"/>
    </location>
</feature>
<feature type="chain" id="PRO_5031545140" description="Fimbrial protein" evidence="1">
    <location>
        <begin position="25"/>
        <end position="191"/>
    </location>
</feature>
<evidence type="ECO:0000313" key="3">
    <source>
        <dbReference type="Proteomes" id="UP000591803"/>
    </source>
</evidence>
<dbReference type="EMBL" id="JABXRI010000001">
    <property type="protein sequence ID" value="MBA8065178.1"/>
    <property type="molecule type" value="Genomic_DNA"/>
</dbReference>
<dbReference type="Proteomes" id="UP000591803">
    <property type="component" value="Unassembled WGS sequence"/>
</dbReference>
<evidence type="ECO:0000313" key="2">
    <source>
        <dbReference type="EMBL" id="MBA8065178.1"/>
    </source>
</evidence>
<evidence type="ECO:0000256" key="1">
    <source>
        <dbReference type="SAM" id="SignalP"/>
    </source>
</evidence>
<dbReference type="AlphaFoldDB" id="A0A7W3HB31"/>
<name>A0A7W3HB31_CITFR</name>
<dbReference type="NCBIfam" id="NF011829">
    <property type="entry name" value="PRK15301.1"/>
    <property type="match status" value="1"/>
</dbReference>
<comment type="caution">
    <text evidence="2">The sequence shown here is derived from an EMBL/GenBank/DDBJ whole genome shotgun (WGS) entry which is preliminary data.</text>
</comment>
<accession>A0A7W3HB31</accession>
<reference evidence="2 3" key="1">
    <citation type="submission" date="2020-06" db="EMBL/GenBank/DDBJ databases">
        <title>REHAB project genomes.</title>
        <authorList>
            <person name="Shaw L.P."/>
        </authorList>
    </citation>
    <scope>NUCLEOTIDE SEQUENCE [LARGE SCALE GENOMIC DNA]</scope>
    <source>
        <strain evidence="2 3">RHBSTW-00116</strain>
    </source>
</reference>
<proteinExistence type="predicted"/>
<evidence type="ECO:0008006" key="4">
    <source>
        <dbReference type="Google" id="ProtNLM"/>
    </source>
</evidence>